<dbReference type="AlphaFoldDB" id="A0A553IB60"/>
<organism evidence="1 2">
    <name type="scientific">Xylaria flabelliformis</name>
    <dbReference type="NCBI Taxonomy" id="2512241"/>
    <lineage>
        <taxon>Eukaryota</taxon>
        <taxon>Fungi</taxon>
        <taxon>Dikarya</taxon>
        <taxon>Ascomycota</taxon>
        <taxon>Pezizomycotina</taxon>
        <taxon>Sordariomycetes</taxon>
        <taxon>Xylariomycetidae</taxon>
        <taxon>Xylariales</taxon>
        <taxon>Xylariaceae</taxon>
        <taxon>Xylaria</taxon>
    </lineage>
</organism>
<dbReference type="EMBL" id="VFLP01000006">
    <property type="protein sequence ID" value="TRX97440.1"/>
    <property type="molecule type" value="Genomic_DNA"/>
</dbReference>
<comment type="caution">
    <text evidence="1">The sequence shown here is derived from an EMBL/GenBank/DDBJ whole genome shotgun (WGS) entry which is preliminary data.</text>
</comment>
<name>A0A553IB60_9PEZI</name>
<proteinExistence type="predicted"/>
<protein>
    <submittedName>
        <fullName evidence="1">Uncharacterized protein</fullName>
    </submittedName>
</protein>
<dbReference type="OrthoDB" id="4898608at2759"/>
<dbReference type="Proteomes" id="UP000319160">
    <property type="component" value="Unassembled WGS sequence"/>
</dbReference>
<evidence type="ECO:0000313" key="2">
    <source>
        <dbReference type="Proteomes" id="UP000319160"/>
    </source>
</evidence>
<keyword evidence="2" id="KW-1185">Reference proteome</keyword>
<evidence type="ECO:0000313" key="1">
    <source>
        <dbReference type="EMBL" id="TRX97440.1"/>
    </source>
</evidence>
<dbReference type="STRING" id="2512241.A0A553IB60"/>
<accession>A0A553IB60</accession>
<gene>
    <name evidence="1" type="ORF">FHL15_001718</name>
</gene>
<sequence length="511" mass="57651">MARHLQLDLKTFDISSQNSALSLSMTSVAFIYDVPLQNVTQENLSSLIRSKQLWLLPRGLCRLDVRIQLGECDIGVGERADFFELVANTICQSFLGLVVEILDIQYHQENNIPNFYFSIEQPDMSSALLSPPHAHTAQIKGLECILRFDSTSRLTASAKEQEQVPSQMRMSPMAASPSYHTLRASDVVDLWENASRLVEAALCITFGTRKRIEGMKVIELENGPSMLELAPAIWNSHYLKSVINHTKNFTVISNILASSLKGQSPDLRRKGAGLLQGNIVEGNDNPGRGLEQQTKQLESSIQRRLWNLLQDTIEPTIGTSNITRKSVPPKVGSDHQEYEMGRVMVDEATVDRCGLLNDLHCPYGNLLQPEGHDYDGTSYDSDMEIALSQVYDPAFSSQDSRLLEAPEFQSEVESLYYETGMYGDQFPETDSQYAESNISYAMQDYMYDNDDIYGHNYDYTNHMGQTSSGHELTEIFDYWEKQEAHRGAIEESVYELDADEEDSLPVRFDTL</sequence>
<reference evidence="2" key="1">
    <citation type="submission" date="2019-06" db="EMBL/GenBank/DDBJ databases">
        <title>Draft genome sequence of the griseofulvin-producing fungus Xylaria cubensis strain G536.</title>
        <authorList>
            <person name="Mead M.E."/>
            <person name="Raja H.A."/>
            <person name="Steenwyk J.L."/>
            <person name="Knowles S.L."/>
            <person name="Oberlies N.H."/>
            <person name="Rokas A."/>
        </authorList>
    </citation>
    <scope>NUCLEOTIDE SEQUENCE [LARGE SCALE GENOMIC DNA]</scope>
    <source>
        <strain evidence="2">G536</strain>
    </source>
</reference>